<dbReference type="SMART" id="SM00034">
    <property type="entry name" value="CLECT"/>
    <property type="match status" value="1"/>
</dbReference>
<feature type="region of interest" description="Disordered" evidence="2">
    <location>
        <begin position="191"/>
        <end position="391"/>
    </location>
</feature>
<feature type="compositionally biased region" description="Polar residues" evidence="2">
    <location>
        <begin position="271"/>
        <end position="281"/>
    </location>
</feature>
<dbReference type="SUPFAM" id="SSF56436">
    <property type="entry name" value="C-type lectin-like"/>
    <property type="match status" value="1"/>
</dbReference>
<evidence type="ECO:0000256" key="3">
    <source>
        <dbReference type="SAM" id="SignalP"/>
    </source>
</evidence>
<dbReference type="PANTHER" id="PTHR22799:SF6">
    <property type="entry name" value="C-TYPE LECTIN DOMAIN FAMILY 4 MEMBER M-LIKE"/>
    <property type="match status" value="1"/>
</dbReference>
<feature type="compositionally biased region" description="Low complexity" evidence="2">
    <location>
        <begin position="286"/>
        <end position="370"/>
    </location>
</feature>
<keyword evidence="5" id="KW-1185">Reference proteome</keyword>
<dbReference type="RefSeq" id="XP_034105041.1">
    <property type="nucleotide sequence ID" value="XM_034249150.2"/>
</dbReference>
<organism evidence="5 6">
    <name type="scientific">Drosophila albomicans</name>
    <name type="common">Fruit fly</name>
    <dbReference type="NCBI Taxonomy" id="7291"/>
    <lineage>
        <taxon>Eukaryota</taxon>
        <taxon>Metazoa</taxon>
        <taxon>Ecdysozoa</taxon>
        <taxon>Arthropoda</taxon>
        <taxon>Hexapoda</taxon>
        <taxon>Insecta</taxon>
        <taxon>Pterygota</taxon>
        <taxon>Neoptera</taxon>
        <taxon>Endopterygota</taxon>
        <taxon>Diptera</taxon>
        <taxon>Brachycera</taxon>
        <taxon>Muscomorpha</taxon>
        <taxon>Ephydroidea</taxon>
        <taxon>Drosophilidae</taxon>
        <taxon>Drosophila</taxon>
    </lineage>
</organism>
<dbReference type="CDD" id="cd00037">
    <property type="entry name" value="CLECT"/>
    <property type="match status" value="1"/>
</dbReference>
<gene>
    <name evidence="6" type="primary">LOC117568467</name>
</gene>
<sequence>MRVLPIVILTLIAVYSDEVVSARREKKNSDGPCGKRFMRQIHGKCYYLAPKKMNWFGALNNCLRKGLSLANLQTNEELQAIVEFMGSKGNLEDFWFGGNDLQSEGYFTYISNGQPVTFHGVEPTQRSNMDDCLEIRLRENSSTITDENCYEPQYFICEENNQKCAQPVYERANNEHHSHEHLHHFHHDAAKGEVVEEGSEESVESDSRPADNSNSTEDAKSPESEEETEDTEDENGSEIMESGGDQSLPSYEAGGEPQDELNIHNKKEDNATTSDGATSSPAEGETTAAPVGETGVTTAAAEGGETTALEGAPETATAPAEAAPAEAAPAEAAPAEAAPAEAAPGEAAPAEAAPAEAAPAEAAPAEAAPANDEPAGRAPVANPLSFDMEDE</sequence>
<evidence type="ECO:0000259" key="4">
    <source>
        <dbReference type="PROSITE" id="PS50041"/>
    </source>
</evidence>
<feature type="domain" description="C-type lectin" evidence="4">
    <location>
        <begin position="41"/>
        <end position="158"/>
    </location>
</feature>
<reference evidence="6" key="1">
    <citation type="submission" date="2025-08" db="UniProtKB">
        <authorList>
            <consortium name="RefSeq"/>
        </authorList>
    </citation>
    <scope>IDENTIFICATION</scope>
    <source>
        <strain evidence="6">15112-1751.03</strain>
        <tissue evidence="6">Whole Adult</tissue>
    </source>
</reference>
<proteinExistence type="predicted"/>
<evidence type="ECO:0000256" key="2">
    <source>
        <dbReference type="SAM" id="MobiDB-lite"/>
    </source>
</evidence>
<dbReference type="Gene3D" id="3.10.100.10">
    <property type="entry name" value="Mannose-Binding Protein A, subunit A"/>
    <property type="match status" value="1"/>
</dbReference>
<evidence type="ECO:0000313" key="5">
    <source>
        <dbReference type="Proteomes" id="UP000515160"/>
    </source>
</evidence>
<feature type="signal peptide" evidence="3">
    <location>
        <begin position="1"/>
        <end position="16"/>
    </location>
</feature>
<feature type="compositionally biased region" description="Basic and acidic residues" evidence="2">
    <location>
        <begin position="261"/>
        <end position="270"/>
    </location>
</feature>
<dbReference type="Proteomes" id="UP000515160">
    <property type="component" value="Chromosome 3"/>
</dbReference>
<dbReference type="Pfam" id="PF00059">
    <property type="entry name" value="Lectin_C"/>
    <property type="match status" value="1"/>
</dbReference>
<keyword evidence="3" id="KW-0732">Signal</keyword>
<protein>
    <submittedName>
        <fullName evidence="6">Fibrous sheath CABYR-binding protein</fullName>
    </submittedName>
</protein>
<dbReference type="InterPro" id="IPR001304">
    <property type="entry name" value="C-type_lectin-like"/>
</dbReference>
<accession>A0A6P8WMV5</accession>
<keyword evidence="1" id="KW-0430">Lectin</keyword>
<dbReference type="AlphaFoldDB" id="A0A6P8WMV5"/>
<dbReference type="InterPro" id="IPR016186">
    <property type="entry name" value="C-type_lectin-like/link_sf"/>
</dbReference>
<evidence type="ECO:0000256" key="1">
    <source>
        <dbReference type="ARBA" id="ARBA00022734"/>
    </source>
</evidence>
<dbReference type="PANTHER" id="PTHR22799">
    <property type="entry name" value="TETRANECTIN-RELATED"/>
    <property type="match status" value="1"/>
</dbReference>
<feature type="chain" id="PRO_5027804374" evidence="3">
    <location>
        <begin position="17"/>
        <end position="391"/>
    </location>
</feature>
<dbReference type="PROSITE" id="PS50041">
    <property type="entry name" value="C_TYPE_LECTIN_2"/>
    <property type="match status" value="1"/>
</dbReference>
<dbReference type="InterPro" id="IPR016187">
    <property type="entry name" value="CTDL_fold"/>
</dbReference>
<dbReference type="GO" id="GO:0005615">
    <property type="term" value="C:extracellular space"/>
    <property type="evidence" value="ECO:0007669"/>
    <property type="project" value="TreeGrafter"/>
</dbReference>
<dbReference type="InterPro" id="IPR051663">
    <property type="entry name" value="CLec_Tetranectin-domain"/>
</dbReference>
<feature type="compositionally biased region" description="Acidic residues" evidence="2">
    <location>
        <begin position="224"/>
        <end position="236"/>
    </location>
</feature>
<feature type="compositionally biased region" description="Acidic residues" evidence="2">
    <location>
        <begin position="195"/>
        <end position="204"/>
    </location>
</feature>
<dbReference type="GeneID" id="117568467"/>
<name>A0A6P8WMV5_DROAB</name>
<dbReference type="OrthoDB" id="441660at2759"/>
<evidence type="ECO:0000313" key="6">
    <source>
        <dbReference type="RefSeq" id="XP_034105041.1"/>
    </source>
</evidence>
<dbReference type="GO" id="GO:0030246">
    <property type="term" value="F:carbohydrate binding"/>
    <property type="evidence" value="ECO:0007669"/>
    <property type="project" value="UniProtKB-KW"/>
</dbReference>